<evidence type="ECO:0000259" key="7">
    <source>
        <dbReference type="Pfam" id="PF02687"/>
    </source>
</evidence>
<organism evidence="9 10">
    <name type="scientific">Muribaculum gordoncarteri</name>
    <dbReference type="NCBI Taxonomy" id="2530390"/>
    <lineage>
        <taxon>Bacteria</taxon>
        <taxon>Pseudomonadati</taxon>
        <taxon>Bacteroidota</taxon>
        <taxon>Bacteroidia</taxon>
        <taxon>Bacteroidales</taxon>
        <taxon>Muribaculaceae</taxon>
        <taxon>Muribaculum</taxon>
    </lineage>
</organism>
<dbReference type="Pfam" id="PF02687">
    <property type="entry name" value="FtsX"/>
    <property type="match status" value="1"/>
</dbReference>
<sequence>MNWTQACKQAWNEARQHSVYTSLYIAGVALAIALTMIFGVIYFVKMAPIYPEYNRANTYSIEYVTFRDTTNYSSMSGRLGYNAVKEWFYTLKNVEHVTAMTSLGGMTIYTDNNKEGVRMSSKGVDPDFFKVFNLEFVEGKPFTEEEQNLPVAVITDRVARQLFGTDEGVTGRTFKISIQEFVVKGVVKEASRLTPASYSQIYYPYMCLPGYDSGWGMNGQLTNMGNFLVYMTVKDDDQVKALKREVQEIAHKFNTSGGTVEVNLYNQPSSHFEVALRESPTDDFSWSSVIRRNIIILLVLLLIPSLNLSGMIAGRMESRMSEMGIRKSYGAGSGILMKQVLFENFLWTVAGGVIGLAAAWIVLALEREWIFKLFENNPGSSVTDVHLSGEMLFSPVIFGGALVLCLMLNLMSAFIPTWRAMRRPIVTSLYEKR</sequence>
<gene>
    <name evidence="9" type="ORF">E7746_10325</name>
</gene>
<dbReference type="OrthoDB" id="1109882at2"/>
<dbReference type="GO" id="GO:0022857">
    <property type="term" value="F:transmembrane transporter activity"/>
    <property type="evidence" value="ECO:0007669"/>
    <property type="project" value="TreeGrafter"/>
</dbReference>
<dbReference type="GO" id="GO:0005886">
    <property type="term" value="C:plasma membrane"/>
    <property type="evidence" value="ECO:0007669"/>
    <property type="project" value="UniProtKB-SubCell"/>
</dbReference>
<feature type="transmembrane region" description="Helical" evidence="6">
    <location>
        <begin position="345"/>
        <end position="365"/>
    </location>
</feature>
<evidence type="ECO:0000256" key="1">
    <source>
        <dbReference type="ARBA" id="ARBA00004651"/>
    </source>
</evidence>
<evidence type="ECO:0000256" key="3">
    <source>
        <dbReference type="ARBA" id="ARBA00022692"/>
    </source>
</evidence>
<evidence type="ECO:0000256" key="4">
    <source>
        <dbReference type="ARBA" id="ARBA00022989"/>
    </source>
</evidence>
<reference evidence="9 10" key="1">
    <citation type="submission" date="2019-02" db="EMBL/GenBank/DDBJ databases">
        <title>Isolation and identification of novel species under the genus Muribaculum.</title>
        <authorList>
            <person name="Miyake S."/>
            <person name="Ding Y."/>
            <person name="Low A."/>
            <person name="Soh M."/>
            <person name="Seedorf H."/>
        </authorList>
    </citation>
    <scope>NUCLEOTIDE SEQUENCE [LARGE SCALE GENOMIC DNA]</scope>
    <source>
        <strain evidence="9 10">TLL-A4</strain>
    </source>
</reference>
<evidence type="ECO:0000256" key="6">
    <source>
        <dbReference type="SAM" id="Phobius"/>
    </source>
</evidence>
<dbReference type="KEGG" id="mgod:E7746_10325"/>
<dbReference type="AlphaFoldDB" id="A0A4P7VMM0"/>
<evidence type="ECO:0000256" key="2">
    <source>
        <dbReference type="ARBA" id="ARBA00022475"/>
    </source>
</evidence>
<feature type="transmembrane region" description="Helical" evidence="6">
    <location>
        <begin position="392"/>
        <end position="415"/>
    </location>
</feature>
<dbReference type="RefSeq" id="WP_136410726.1">
    <property type="nucleotide sequence ID" value="NZ_CP039393.1"/>
</dbReference>
<dbReference type="PANTHER" id="PTHR30572">
    <property type="entry name" value="MEMBRANE COMPONENT OF TRANSPORTER-RELATED"/>
    <property type="match status" value="1"/>
</dbReference>
<dbReference type="Pfam" id="PF12704">
    <property type="entry name" value="MacB_PCD"/>
    <property type="match status" value="1"/>
</dbReference>
<feature type="transmembrane region" description="Helical" evidence="6">
    <location>
        <begin position="294"/>
        <end position="313"/>
    </location>
</feature>
<accession>A0A4P7VMM0</accession>
<keyword evidence="4 6" id="KW-1133">Transmembrane helix</keyword>
<evidence type="ECO:0000313" key="10">
    <source>
        <dbReference type="Proteomes" id="UP000297031"/>
    </source>
</evidence>
<name>A0A4P7VMM0_9BACT</name>
<dbReference type="Proteomes" id="UP000297031">
    <property type="component" value="Chromosome"/>
</dbReference>
<evidence type="ECO:0000259" key="8">
    <source>
        <dbReference type="Pfam" id="PF12704"/>
    </source>
</evidence>
<protein>
    <submittedName>
        <fullName evidence="9">ABC transporter permease</fullName>
    </submittedName>
</protein>
<dbReference type="InterPro" id="IPR050250">
    <property type="entry name" value="Macrolide_Exporter_MacB"/>
</dbReference>
<dbReference type="EMBL" id="CP039393">
    <property type="protein sequence ID" value="QCD36246.1"/>
    <property type="molecule type" value="Genomic_DNA"/>
</dbReference>
<dbReference type="PANTHER" id="PTHR30572:SF18">
    <property type="entry name" value="ABC-TYPE MACROLIDE FAMILY EXPORT SYSTEM PERMEASE COMPONENT 2"/>
    <property type="match status" value="1"/>
</dbReference>
<dbReference type="InterPro" id="IPR025857">
    <property type="entry name" value="MacB_PCD"/>
</dbReference>
<feature type="transmembrane region" description="Helical" evidence="6">
    <location>
        <begin position="21"/>
        <end position="44"/>
    </location>
</feature>
<evidence type="ECO:0000256" key="5">
    <source>
        <dbReference type="ARBA" id="ARBA00023136"/>
    </source>
</evidence>
<feature type="domain" description="ABC3 transporter permease C-terminal" evidence="7">
    <location>
        <begin position="294"/>
        <end position="424"/>
    </location>
</feature>
<dbReference type="InterPro" id="IPR003838">
    <property type="entry name" value="ABC3_permease_C"/>
</dbReference>
<keyword evidence="3 6" id="KW-0812">Transmembrane</keyword>
<keyword evidence="2" id="KW-1003">Cell membrane</keyword>
<feature type="domain" description="MacB-like periplasmic core" evidence="8">
    <location>
        <begin position="21"/>
        <end position="248"/>
    </location>
</feature>
<proteinExistence type="predicted"/>
<keyword evidence="10" id="KW-1185">Reference proteome</keyword>
<evidence type="ECO:0000313" key="9">
    <source>
        <dbReference type="EMBL" id="QCD36246.1"/>
    </source>
</evidence>
<keyword evidence="5 6" id="KW-0472">Membrane</keyword>
<comment type="subcellular location">
    <subcellularLocation>
        <location evidence="1">Cell membrane</location>
        <topology evidence="1">Multi-pass membrane protein</topology>
    </subcellularLocation>
</comment>